<dbReference type="Proteomes" id="UP000298390">
    <property type="component" value="Unassembled WGS sequence"/>
</dbReference>
<evidence type="ECO:0000313" key="3">
    <source>
        <dbReference type="Proteomes" id="UP000298390"/>
    </source>
</evidence>
<proteinExistence type="predicted"/>
<accession>A0A4Y9YHT5</accession>
<dbReference type="EMBL" id="SEKV01000226">
    <property type="protein sequence ID" value="TFY61021.1"/>
    <property type="molecule type" value="Genomic_DNA"/>
</dbReference>
<dbReference type="STRING" id="34475.A0A4Y9YHT5"/>
<reference evidence="2 3" key="1">
    <citation type="submission" date="2019-01" db="EMBL/GenBank/DDBJ databases">
        <title>Genome sequencing of the rare red list fungi Fomitopsis rosea.</title>
        <authorList>
            <person name="Buettner E."/>
            <person name="Kellner H."/>
        </authorList>
    </citation>
    <scope>NUCLEOTIDE SEQUENCE [LARGE SCALE GENOMIC DNA]</scope>
    <source>
        <strain evidence="2 3">DSM 105464</strain>
    </source>
</reference>
<sequence>MPSTSGPTLFPVPVSPYLSVSAMPTYTLSLETLGVEMVWDWKMAGACVLAGLALAALCLAGSVYRFCIDQPDRRKSDEGETVVQERKAIASQDREPGEWSPVAFDYPAIEPFNEDIMNVKPIPYRPFKWGEYHVTMGIRSMPWDEWIEVVLLFSSARLRPRGRSLPQLDQHFYEYHKITDFRIRARPNRVIMYHPPQPEIVGSARPAAEELVQELAEFLVRRYHALYAVTRYEKGERSKEGWYSAGQIRTITIVPLNVTYDLETEDPLKVANLLVQEDWAIMMEGTDGQYWLQAGAVCKPGFWRLQDKLGMPLDEIHLSGNVPQFKSKLQLSMSRFFRRMPVDKPVTRNNYFFQVVKQPELQPQDDPAVHVDPTELSWARTMHGFEDKKDFERAALIREETEAETENVADRKSTEPLDPATVFLRTERQTLRRLPKTGAIVFTIRVYQTRVTDLVKEPGVPGRLASSIRGWSEDVAQYKDLFAYKDILQYLDTSHAEQLEKGLVGSQPRNPPSEVFRRRLIGRSIHEAGKPRTQEREPGEWTPATFDYPQLEPCTDELNTIKPIPYRPFRWGEYHVTMGIRNMSWNEWIEIDQNFVAHHRLREHRIRTRGERVVRVHDAQPGIVASGHNAARELVYELAEYLSRRYPDIYHVTRKNKSEKGTYSWYGEGQVQTITIVPLNVTYDLEKEDPMTLSASLIQEDLAIMIEGSDGRYYLQAGAIIIPGSWRLSDKIGMPLDEIHVTGHVPQYERKLHLSMSRFFRRLPLDKPVVRNNYSFQLVHPPLSSTTTDPEIALDPTELAWCRTIHGDEDRDDFERRQSSVPPPEEAAGSAPVDPNEVFLRSERQTLRRLPRTGAVAFTIRVYQTPIMDLAREPGVPGRLACAVRGWSEDVAQYKGVERYKDVLPYLDERHREQVEAGLIKEDDHSSSYPF</sequence>
<evidence type="ECO:0000313" key="2">
    <source>
        <dbReference type="EMBL" id="TFY61021.1"/>
    </source>
</evidence>
<dbReference type="InterPro" id="IPR021848">
    <property type="entry name" value="HODM_asu-like"/>
</dbReference>
<comment type="caution">
    <text evidence="2">The sequence shown here is derived from an EMBL/GenBank/DDBJ whole genome shotgun (WGS) entry which is preliminary data.</text>
</comment>
<organism evidence="2 3">
    <name type="scientific">Rhodofomes roseus</name>
    <dbReference type="NCBI Taxonomy" id="34475"/>
    <lineage>
        <taxon>Eukaryota</taxon>
        <taxon>Fungi</taxon>
        <taxon>Dikarya</taxon>
        <taxon>Basidiomycota</taxon>
        <taxon>Agaricomycotina</taxon>
        <taxon>Agaricomycetes</taxon>
        <taxon>Polyporales</taxon>
        <taxon>Rhodofomes</taxon>
    </lineage>
</organism>
<evidence type="ECO:0000256" key="1">
    <source>
        <dbReference type="SAM" id="MobiDB-lite"/>
    </source>
</evidence>
<feature type="region of interest" description="Disordered" evidence="1">
    <location>
        <begin position="812"/>
        <end position="834"/>
    </location>
</feature>
<protein>
    <submittedName>
        <fullName evidence="2">Uncharacterized protein</fullName>
    </submittedName>
</protein>
<dbReference type="Pfam" id="PF11927">
    <property type="entry name" value="HODM_asu-like"/>
    <property type="match status" value="2"/>
</dbReference>
<dbReference type="AlphaFoldDB" id="A0A4Y9YHT5"/>
<name>A0A4Y9YHT5_9APHY</name>
<gene>
    <name evidence="2" type="ORF">EVJ58_g4770</name>
</gene>